<dbReference type="WBParaSite" id="TREG1_56550.1">
    <property type="protein sequence ID" value="TREG1_56550.1"/>
    <property type="gene ID" value="TREG1_56550"/>
</dbReference>
<sequence length="106" mass="12334">MHHSCLELWYSYPHSRNCRTHNTLRNTLEIKEKKPRSTDDDDNNNENNFRRGLGILCRIVNEANHSVDFASNISANISEVLLAFRNQFLHPLDCVNFEAHTMCCTN</sequence>
<evidence type="ECO:0000313" key="2">
    <source>
        <dbReference type="WBParaSite" id="TREG1_56550.1"/>
    </source>
</evidence>
<proteinExistence type="predicted"/>
<reference evidence="2" key="2">
    <citation type="submission" date="2023-11" db="UniProtKB">
        <authorList>
            <consortium name="WormBaseParasite"/>
        </authorList>
    </citation>
    <scope>IDENTIFICATION</scope>
</reference>
<dbReference type="AlphaFoldDB" id="A0AA85K389"/>
<accession>A0AA85K389</accession>
<organism evidence="1 2">
    <name type="scientific">Trichobilharzia regenti</name>
    <name type="common">Nasal bird schistosome</name>
    <dbReference type="NCBI Taxonomy" id="157069"/>
    <lineage>
        <taxon>Eukaryota</taxon>
        <taxon>Metazoa</taxon>
        <taxon>Spiralia</taxon>
        <taxon>Lophotrochozoa</taxon>
        <taxon>Platyhelminthes</taxon>
        <taxon>Trematoda</taxon>
        <taxon>Digenea</taxon>
        <taxon>Strigeidida</taxon>
        <taxon>Schistosomatoidea</taxon>
        <taxon>Schistosomatidae</taxon>
        <taxon>Trichobilharzia</taxon>
    </lineage>
</organism>
<keyword evidence="1" id="KW-1185">Reference proteome</keyword>
<dbReference type="Proteomes" id="UP000050795">
    <property type="component" value="Unassembled WGS sequence"/>
</dbReference>
<evidence type="ECO:0000313" key="1">
    <source>
        <dbReference type="Proteomes" id="UP000050795"/>
    </source>
</evidence>
<name>A0AA85K389_TRIRE</name>
<reference evidence="1" key="1">
    <citation type="submission" date="2022-06" db="EMBL/GenBank/DDBJ databases">
        <authorList>
            <person name="Berger JAMES D."/>
            <person name="Berger JAMES D."/>
        </authorList>
    </citation>
    <scope>NUCLEOTIDE SEQUENCE [LARGE SCALE GENOMIC DNA]</scope>
</reference>
<protein>
    <submittedName>
        <fullName evidence="2">Uncharacterized protein</fullName>
    </submittedName>
</protein>